<protein>
    <submittedName>
        <fullName evidence="1">Uncharacterized protein</fullName>
    </submittedName>
</protein>
<gene>
    <name evidence="1" type="ORF">I4F81_008548</name>
</gene>
<comment type="caution">
    <text evidence="1">The sequence shown here is derived from an EMBL/GenBank/DDBJ whole genome shotgun (WGS) entry which is preliminary data.</text>
</comment>
<reference evidence="1" key="1">
    <citation type="submission" date="2019-11" db="EMBL/GenBank/DDBJ databases">
        <title>Nori genome reveals adaptations in red seaweeds to the harsh intertidal environment.</title>
        <authorList>
            <person name="Wang D."/>
            <person name="Mao Y."/>
        </authorList>
    </citation>
    <scope>NUCLEOTIDE SEQUENCE</scope>
    <source>
        <tissue evidence="1">Gametophyte</tissue>
    </source>
</reference>
<proteinExistence type="predicted"/>
<organism evidence="1 2">
    <name type="scientific">Pyropia yezoensis</name>
    <name type="common">Susabi-nori</name>
    <name type="synonym">Porphyra yezoensis</name>
    <dbReference type="NCBI Taxonomy" id="2788"/>
    <lineage>
        <taxon>Eukaryota</taxon>
        <taxon>Rhodophyta</taxon>
        <taxon>Bangiophyceae</taxon>
        <taxon>Bangiales</taxon>
        <taxon>Bangiaceae</taxon>
        <taxon>Pyropia</taxon>
    </lineage>
</organism>
<dbReference type="EMBL" id="CM020619">
    <property type="protein sequence ID" value="KAK1866028.1"/>
    <property type="molecule type" value="Genomic_DNA"/>
</dbReference>
<dbReference type="Proteomes" id="UP000798662">
    <property type="component" value="Chromosome 2"/>
</dbReference>
<evidence type="ECO:0000313" key="1">
    <source>
        <dbReference type="EMBL" id="KAK1866028.1"/>
    </source>
</evidence>
<evidence type="ECO:0000313" key="2">
    <source>
        <dbReference type="Proteomes" id="UP000798662"/>
    </source>
</evidence>
<name>A0ACC3C8D4_PYRYE</name>
<accession>A0ACC3C8D4</accession>
<keyword evidence="2" id="KW-1185">Reference proteome</keyword>
<sequence>MRYGATYLPATLELTARPFACPAGIRPPPPTSAAPLTLGADPAPTATPSPLRQPRRRLRSAPRTRPPSPAGFSATPAQEASAALPCTSATPPPAGAAGVADPTLSSAGPVMEAVAPPAGEAVGSPVIAISPTLSLVSPPRGQRRMLASAPVGGTRLGKRRAAAGPVAAAEAAPPATRHVTGPALVATAPSPGRPRTRASSAGGPAPSNWPRRRPRQQRLEFLPVSEDAPASLDEEQGAGQAGRQRKRPRRSSSPPLPRRSLSLARRGMDAGRGDEDGSDVVSVATSDGADGSASSVDDALTAAAGDKARAAEEEGVGDEDDFAEAVLGSGRRVAEAARRARLGLPSRSSSPALSGDRSSGSSASSVSSAASRSSGGTSSSSGLVRLSRRRLVLEVSSDSDASSGG</sequence>